<reference evidence="3" key="1">
    <citation type="submission" date="2020-11" db="EMBL/GenBank/DDBJ databases">
        <authorList>
            <consortium name="DOE Joint Genome Institute"/>
            <person name="Ahrendt S."/>
            <person name="Riley R."/>
            <person name="Andreopoulos W."/>
            <person name="Labutti K."/>
            <person name="Pangilinan J."/>
            <person name="Ruiz-Duenas F.J."/>
            <person name="Barrasa J.M."/>
            <person name="Sanchez-Garcia M."/>
            <person name="Camarero S."/>
            <person name="Miyauchi S."/>
            <person name="Serrano A."/>
            <person name="Linde D."/>
            <person name="Babiker R."/>
            <person name="Drula E."/>
            <person name="Ayuso-Fernandez I."/>
            <person name="Pacheco R."/>
            <person name="Padilla G."/>
            <person name="Ferreira P."/>
            <person name="Barriuso J."/>
            <person name="Kellner H."/>
            <person name="Castanera R."/>
            <person name="Alfaro M."/>
            <person name="Ramirez L."/>
            <person name="Pisabarro A.G."/>
            <person name="Kuo A."/>
            <person name="Tritt A."/>
            <person name="Lipzen A."/>
            <person name="He G."/>
            <person name="Yan M."/>
            <person name="Ng V."/>
            <person name="Cullen D."/>
            <person name="Martin F."/>
            <person name="Rosso M.-N."/>
            <person name="Henrissat B."/>
            <person name="Hibbett D."/>
            <person name="Martinez A.T."/>
            <person name="Grigoriev I.V."/>
        </authorList>
    </citation>
    <scope>NUCLEOTIDE SEQUENCE</scope>
    <source>
        <strain evidence="3">MF-IS2</strain>
    </source>
</reference>
<feature type="transmembrane region" description="Helical" evidence="1">
    <location>
        <begin position="49"/>
        <end position="71"/>
    </location>
</feature>
<feature type="transmembrane region" description="Helical" evidence="1">
    <location>
        <begin position="209"/>
        <end position="231"/>
    </location>
</feature>
<feature type="transmembrane region" description="Helical" evidence="1">
    <location>
        <begin position="124"/>
        <end position="143"/>
    </location>
</feature>
<evidence type="ECO:0000313" key="3">
    <source>
        <dbReference type="EMBL" id="KAF9449693.1"/>
    </source>
</evidence>
<protein>
    <recommendedName>
        <fullName evidence="2">DUF6534 domain-containing protein</fullName>
    </recommendedName>
</protein>
<feature type="transmembrane region" description="Helical" evidence="1">
    <location>
        <begin position="83"/>
        <end position="104"/>
    </location>
</feature>
<dbReference type="AlphaFoldDB" id="A0A9P6C5Z0"/>
<accession>A0A9P6C5Z0</accession>
<proteinExistence type="predicted"/>
<dbReference type="Pfam" id="PF20152">
    <property type="entry name" value="DUF6534"/>
    <property type="match status" value="1"/>
</dbReference>
<dbReference type="PANTHER" id="PTHR40465">
    <property type="entry name" value="CHROMOSOME 1, WHOLE GENOME SHOTGUN SEQUENCE"/>
    <property type="match status" value="1"/>
</dbReference>
<dbReference type="OrthoDB" id="3270417at2759"/>
<keyword evidence="1" id="KW-0812">Transmembrane</keyword>
<sequence>MDSENGANALAAPFLGFIVGSIFFGVTILQSYQYYIQYPNDSLSSKIKVATVCLLDFLHFAFSTALMYALLISNSGTISTKNFWSLKALGTTQSILIDLVQMIYLQRIYRLSRIPTLSKSVFRFIKVGICLVALCAVGVATVWCYELQRAKVIIGFNGNTKWVIYLGFGTTALLDTVITAMTCFVLYRNRLEIGIDHISRQSNKLLSNLIRYALATGLITTLASILGMILYLIWPNTLFYVSVAFPITRYLLDSRAPKPLNKMPRASLDRCKAWTEKG</sequence>
<dbReference type="InterPro" id="IPR045339">
    <property type="entry name" value="DUF6534"/>
</dbReference>
<organism evidence="3 4">
    <name type="scientific">Macrolepiota fuliginosa MF-IS2</name>
    <dbReference type="NCBI Taxonomy" id="1400762"/>
    <lineage>
        <taxon>Eukaryota</taxon>
        <taxon>Fungi</taxon>
        <taxon>Dikarya</taxon>
        <taxon>Basidiomycota</taxon>
        <taxon>Agaricomycotina</taxon>
        <taxon>Agaricomycetes</taxon>
        <taxon>Agaricomycetidae</taxon>
        <taxon>Agaricales</taxon>
        <taxon>Agaricineae</taxon>
        <taxon>Agaricaceae</taxon>
        <taxon>Macrolepiota</taxon>
    </lineage>
</organism>
<dbReference type="PANTHER" id="PTHR40465:SF1">
    <property type="entry name" value="DUF6534 DOMAIN-CONTAINING PROTEIN"/>
    <property type="match status" value="1"/>
</dbReference>
<feature type="transmembrane region" description="Helical" evidence="1">
    <location>
        <begin position="6"/>
        <end position="29"/>
    </location>
</feature>
<name>A0A9P6C5Z0_9AGAR</name>
<keyword evidence="1" id="KW-1133">Transmembrane helix</keyword>
<evidence type="ECO:0000256" key="1">
    <source>
        <dbReference type="SAM" id="Phobius"/>
    </source>
</evidence>
<evidence type="ECO:0000313" key="4">
    <source>
        <dbReference type="Proteomes" id="UP000807342"/>
    </source>
</evidence>
<keyword evidence="1" id="KW-0472">Membrane</keyword>
<dbReference type="EMBL" id="MU151123">
    <property type="protein sequence ID" value="KAF9449693.1"/>
    <property type="molecule type" value="Genomic_DNA"/>
</dbReference>
<gene>
    <name evidence="3" type="ORF">P691DRAFT_539640</name>
</gene>
<keyword evidence="4" id="KW-1185">Reference proteome</keyword>
<feature type="transmembrane region" description="Helical" evidence="1">
    <location>
        <begin position="163"/>
        <end position="188"/>
    </location>
</feature>
<evidence type="ECO:0000259" key="2">
    <source>
        <dbReference type="Pfam" id="PF20152"/>
    </source>
</evidence>
<dbReference type="Proteomes" id="UP000807342">
    <property type="component" value="Unassembled WGS sequence"/>
</dbReference>
<feature type="domain" description="DUF6534" evidence="2">
    <location>
        <begin position="172"/>
        <end position="245"/>
    </location>
</feature>
<comment type="caution">
    <text evidence="3">The sequence shown here is derived from an EMBL/GenBank/DDBJ whole genome shotgun (WGS) entry which is preliminary data.</text>
</comment>